<dbReference type="OrthoDB" id="1921534at2759"/>
<evidence type="ECO:0000313" key="1">
    <source>
        <dbReference type="EMBL" id="KAF0929263.1"/>
    </source>
</evidence>
<proteinExistence type="predicted"/>
<comment type="caution">
    <text evidence="1">The sequence shown here is derived from an EMBL/GenBank/DDBJ whole genome shotgun (WGS) entry which is preliminary data.</text>
</comment>
<evidence type="ECO:0000313" key="2">
    <source>
        <dbReference type="Proteomes" id="UP000479710"/>
    </source>
</evidence>
<sequence length="71" mass="7875">MLEEAAHHVKLLRSGKVPSVTQQMHALLVCGGVQKRLAGEGKCLVTTKLVHRSSKPLVNRELNQFMEALEQ</sequence>
<keyword evidence="2" id="KW-1185">Reference proteome</keyword>
<gene>
    <name evidence="1" type="ORF">E2562_019585</name>
</gene>
<organism evidence="1 2">
    <name type="scientific">Oryza meyeriana var. granulata</name>
    <dbReference type="NCBI Taxonomy" id="110450"/>
    <lineage>
        <taxon>Eukaryota</taxon>
        <taxon>Viridiplantae</taxon>
        <taxon>Streptophyta</taxon>
        <taxon>Embryophyta</taxon>
        <taxon>Tracheophyta</taxon>
        <taxon>Spermatophyta</taxon>
        <taxon>Magnoliopsida</taxon>
        <taxon>Liliopsida</taxon>
        <taxon>Poales</taxon>
        <taxon>Poaceae</taxon>
        <taxon>BOP clade</taxon>
        <taxon>Oryzoideae</taxon>
        <taxon>Oryzeae</taxon>
        <taxon>Oryzinae</taxon>
        <taxon>Oryza</taxon>
        <taxon>Oryza meyeriana</taxon>
    </lineage>
</organism>
<reference evidence="1 2" key="1">
    <citation type="submission" date="2019-11" db="EMBL/GenBank/DDBJ databases">
        <title>Whole genome sequence of Oryza granulata.</title>
        <authorList>
            <person name="Li W."/>
        </authorList>
    </citation>
    <scope>NUCLEOTIDE SEQUENCE [LARGE SCALE GENOMIC DNA]</scope>
    <source>
        <strain evidence="2">cv. Menghai</strain>
        <tissue evidence="1">Leaf</tissue>
    </source>
</reference>
<name>A0A6G1EX88_9ORYZ</name>
<dbReference type="Proteomes" id="UP000479710">
    <property type="component" value="Unassembled WGS sequence"/>
</dbReference>
<protein>
    <submittedName>
        <fullName evidence="1">Uncharacterized protein</fullName>
    </submittedName>
</protein>
<accession>A0A6G1EX88</accession>
<dbReference type="AlphaFoldDB" id="A0A6G1EX88"/>
<dbReference type="EMBL" id="SPHZ02000002">
    <property type="protein sequence ID" value="KAF0929263.1"/>
    <property type="molecule type" value="Genomic_DNA"/>
</dbReference>